<dbReference type="GO" id="GO:0005829">
    <property type="term" value="C:cytosol"/>
    <property type="evidence" value="ECO:0007669"/>
    <property type="project" value="TreeGrafter"/>
</dbReference>
<gene>
    <name evidence="2" type="ORF">A2519_03195</name>
</gene>
<name>A0A1F7FG20_UNCRA</name>
<protein>
    <recommendedName>
        <fullName evidence="1">Polymerase/histidinol phosphatase N-terminal domain-containing protein</fullName>
    </recommendedName>
</protein>
<dbReference type="InterPro" id="IPR016195">
    <property type="entry name" value="Pol/histidinol_Pase-like"/>
</dbReference>
<proteinExistence type="predicted"/>
<evidence type="ECO:0000313" key="3">
    <source>
        <dbReference type="Proteomes" id="UP000179243"/>
    </source>
</evidence>
<dbReference type="SUPFAM" id="SSF89550">
    <property type="entry name" value="PHP domain-like"/>
    <property type="match status" value="1"/>
</dbReference>
<reference evidence="2 3" key="1">
    <citation type="journal article" date="2016" name="Nat. Commun.">
        <title>Thousands of microbial genomes shed light on interconnected biogeochemical processes in an aquifer system.</title>
        <authorList>
            <person name="Anantharaman K."/>
            <person name="Brown C.T."/>
            <person name="Hug L.A."/>
            <person name="Sharon I."/>
            <person name="Castelle C.J."/>
            <person name="Probst A.J."/>
            <person name="Thomas B.C."/>
            <person name="Singh A."/>
            <person name="Wilkins M.J."/>
            <person name="Karaoz U."/>
            <person name="Brodie E.L."/>
            <person name="Williams K.H."/>
            <person name="Hubbard S.S."/>
            <person name="Banfield J.F."/>
        </authorList>
    </citation>
    <scope>NUCLEOTIDE SEQUENCE [LARGE SCALE GENOMIC DNA]</scope>
</reference>
<dbReference type="GO" id="GO:0008270">
    <property type="term" value="F:zinc ion binding"/>
    <property type="evidence" value="ECO:0007669"/>
    <property type="project" value="TreeGrafter"/>
</dbReference>
<dbReference type="InterPro" id="IPR003141">
    <property type="entry name" value="Pol/His_phosphatase_N"/>
</dbReference>
<dbReference type="Gene3D" id="3.20.20.140">
    <property type="entry name" value="Metal-dependent hydrolases"/>
    <property type="match status" value="1"/>
</dbReference>
<feature type="domain" description="Polymerase/histidinol phosphatase N-terminal" evidence="1">
    <location>
        <begin position="3"/>
        <end position="72"/>
    </location>
</feature>
<accession>A0A1F7FG20</accession>
<dbReference type="Proteomes" id="UP000179243">
    <property type="component" value="Unassembled WGS sequence"/>
</dbReference>
<comment type="caution">
    <text evidence="2">The sequence shown here is derived from an EMBL/GenBank/DDBJ whole genome shotgun (WGS) entry which is preliminary data.</text>
</comment>
<dbReference type="PANTHER" id="PTHR36928">
    <property type="entry name" value="PHOSPHATASE YCDX-RELATED"/>
    <property type="match status" value="1"/>
</dbReference>
<dbReference type="EMBL" id="MFYX01000056">
    <property type="protein sequence ID" value="OGK05416.1"/>
    <property type="molecule type" value="Genomic_DNA"/>
</dbReference>
<organism evidence="2 3">
    <name type="scientific">Candidatus Raymondbacteria bacterium RIFOXYD12_FULL_49_13</name>
    <dbReference type="NCBI Taxonomy" id="1817890"/>
    <lineage>
        <taxon>Bacteria</taxon>
        <taxon>Raymondiibacteriota</taxon>
    </lineage>
</organism>
<dbReference type="GO" id="GO:0042578">
    <property type="term" value="F:phosphoric ester hydrolase activity"/>
    <property type="evidence" value="ECO:0007669"/>
    <property type="project" value="TreeGrafter"/>
</dbReference>
<evidence type="ECO:0000259" key="1">
    <source>
        <dbReference type="SMART" id="SM00481"/>
    </source>
</evidence>
<dbReference type="AlphaFoldDB" id="A0A1F7FG20"/>
<dbReference type="Pfam" id="PF02811">
    <property type="entry name" value="PHP"/>
    <property type="match status" value="1"/>
</dbReference>
<dbReference type="InterPro" id="IPR004013">
    <property type="entry name" value="PHP_dom"/>
</dbReference>
<evidence type="ECO:0000313" key="2">
    <source>
        <dbReference type="EMBL" id="OGK05416.1"/>
    </source>
</evidence>
<dbReference type="PANTHER" id="PTHR36928:SF1">
    <property type="entry name" value="PHOSPHATASE YCDX-RELATED"/>
    <property type="match status" value="1"/>
</dbReference>
<dbReference type="SMART" id="SM00481">
    <property type="entry name" value="POLIIIAc"/>
    <property type="match status" value="1"/>
</dbReference>
<dbReference type="InterPro" id="IPR050243">
    <property type="entry name" value="PHP_phosphatase"/>
</dbReference>
<sequence length="239" mass="26990">MLFDLHLHTTLSDGAMKPADIARLSKEQYTGAGVADHISPYQKIRDEQSFAAYRKELLKHDLLAGAEICLGPVIDISQESLSSLDYIIGSIHALFFDENLSLYFWDDRVRFPNLQYLVDHYAKTVVHFLDTAPINIMGHPTLLPMFMQSKGIIDPFSDSQIHDMVAAGVRNKVAFEISSRWKVPSERFLRECARQGAFVSLGSDAHTADQAFNLDFPLQMMEKTGIDRGQLFVPVKKTR</sequence>